<evidence type="ECO:0000256" key="7">
    <source>
        <dbReference type="ARBA" id="ARBA00022912"/>
    </source>
</evidence>
<feature type="region of interest" description="Disordered" evidence="16">
    <location>
        <begin position="304"/>
        <end position="323"/>
    </location>
</feature>
<accession>A0A7R8ZXQ8</accession>
<protein>
    <recommendedName>
        <fullName evidence="15">Eyes absent homolog</fullName>
        <ecNumber evidence="15">3.1.3.48</ecNumber>
    </recommendedName>
</protein>
<gene>
    <name evidence="17" type="ORF">DSTB1V02_LOCUS798</name>
</gene>
<feature type="region of interest" description="Disordered" evidence="16">
    <location>
        <begin position="350"/>
        <end position="392"/>
    </location>
</feature>
<evidence type="ECO:0000256" key="14">
    <source>
        <dbReference type="PIRSR" id="PIRSR628472-2"/>
    </source>
</evidence>
<evidence type="ECO:0000256" key="11">
    <source>
        <dbReference type="ARBA" id="ARBA00023242"/>
    </source>
</evidence>
<evidence type="ECO:0000256" key="15">
    <source>
        <dbReference type="RuleBase" id="RU362036"/>
    </source>
</evidence>
<evidence type="ECO:0000313" key="17">
    <source>
        <dbReference type="EMBL" id="CAD7240792.1"/>
    </source>
</evidence>
<proteinExistence type="inferred from homology"/>
<keyword evidence="9" id="KW-0010">Activator</keyword>
<evidence type="ECO:0000256" key="4">
    <source>
        <dbReference type="ARBA" id="ARBA00022723"/>
    </source>
</evidence>
<dbReference type="AlphaFoldDB" id="A0A7R8ZXQ8"/>
<evidence type="ECO:0000256" key="2">
    <source>
        <dbReference type="ARBA" id="ARBA00010501"/>
    </source>
</evidence>
<feature type="region of interest" description="Disordered" evidence="16">
    <location>
        <begin position="74"/>
        <end position="100"/>
    </location>
</feature>
<keyword evidence="10" id="KW-0804">Transcription</keyword>
<feature type="binding site" evidence="14">
    <location>
        <position position="631"/>
    </location>
    <ligand>
        <name>Mg(2+)</name>
        <dbReference type="ChEBI" id="CHEBI:18420"/>
    </ligand>
</feature>
<keyword evidence="7 15" id="KW-0904">Protein phosphatase</keyword>
<keyword evidence="8 15" id="KW-0805">Transcription regulation</keyword>
<keyword evidence="18" id="KW-1185">Reference proteome</keyword>
<evidence type="ECO:0000256" key="3">
    <source>
        <dbReference type="ARBA" id="ARBA00022473"/>
    </source>
</evidence>
<dbReference type="PANTHER" id="PTHR10190">
    <property type="entry name" value="EYES ABSENT"/>
    <property type="match status" value="1"/>
</dbReference>
<evidence type="ECO:0000256" key="10">
    <source>
        <dbReference type="ARBA" id="ARBA00023163"/>
    </source>
</evidence>
<feature type="compositionally biased region" description="Polar residues" evidence="16">
    <location>
        <begin position="352"/>
        <end position="362"/>
    </location>
</feature>
<name>A0A7R8ZXQ8_9CRUS</name>
<dbReference type="InterPro" id="IPR042577">
    <property type="entry name" value="EYA_dom_metazoan"/>
</dbReference>
<evidence type="ECO:0000256" key="1">
    <source>
        <dbReference type="ARBA" id="ARBA00004123"/>
    </source>
</evidence>
<keyword evidence="5 15" id="KW-0378">Hydrolase</keyword>
<evidence type="ECO:0000256" key="9">
    <source>
        <dbReference type="ARBA" id="ARBA00023159"/>
    </source>
</evidence>
<dbReference type="InterPro" id="IPR038102">
    <property type="entry name" value="EYA_dom_sf"/>
</dbReference>
<evidence type="ECO:0000256" key="8">
    <source>
        <dbReference type="ARBA" id="ARBA00023015"/>
    </source>
</evidence>
<dbReference type="GO" id="GO:0046872">
    <property type="term" value="F:metal ion binding"/>
    <property type="evidence" value="ECO:0007669"/>
    <property type="project" value="UniProtKB-KW"/>
</dbReference>
<dbReference type="SFLD" id="SFLDS00003">
    <property type="entry name" value="Haloacid_Dehalogenase"/>
    <property type="match status" value="1"/>
</dbReference>
<keyword evidence="4 14" id="KW-0479">Metal-binding</keyword>
<feature type="active site" description="Proton donor" evidence="13">
    <location>
        <position position="402"/>
    </location>
</feature>
<comment type="cofactor">
    <cofactor evidence="14 15">
        <name>Mg(2+)</name>
        <dbReference type="ChEBI" id="CHEBI:18420"/>
    </cofactor>
    <text evidence="14 15">Binds 1 Mg(2+) ion per subunit.</text>
</comment>
<dbReference type="NCBIfam" id="TIGR01658">
    <property type="entry name" value="EYA-cons_domain"/>
    <property type="match status" value="1"/>
</dbReference>
<dbReference type="GO" id="GO:0005634">
    <property type="term" value="C:nucleus"/>
    <property type="evidence" value="ECO:0007669"/>
    <property type="project" value="UniProtKB-SubCell"/>
</dbReference>
<dbReference type="Pfam" id="PF00702">
    <property type="entry name" value="Hydrolase"/>
    <property type="match status" value="1"/>
</dbReference>
<feature type="compositionally biased region" description="Gly residues" evidence="16">
    <location>
        <begin position="89"/>
        <end position="100"/>
    </location>
</feature>
<dbReference type="OrthoDB" id="167668at2759"/>
<dbReference type="GO" id="GO:0045739">
    <property type="term" value="P:positive regulation of DNA repair"/>
    <property type="evidence" value="ECO:0007669"/>
    <property type="project" value="TreeGrafter"/>
</dbReference>
<keyword evidence="11" id="KW-0539">Nucleus</keyword>
<dbReference type="EC" id="3.1.3.48" evidence="15"/>
<keyword evidence="6 14" id="KW-0460">Magnesium</keyword>
<feature type="compositionally biased region" description="Polar residues" evidence="16">
    <location>
        <begin position="304"/>
        <end position="321"/>
    </location>
</feature>
<comment type="catalytic activity">
    <reaction evidence="12 15">
        <text>O-phospho-L-tyrosyl-[protein] + H2O = L-tyrosyl-[protein] + phosphate</text>
        <dbReference type="Rhea" id="RHEA:10684"/>
        <dbReference type="Rhea" id="RHEA-COMP:10136"/>
        <dbReference type="Rhea" id="RHEA-COMP:20101"/>
        <dbReference type="ChEBI" id="CHEBI:15377"/>
        <dbReference type="ChEBI" id="CHEBI:43474"/>
        <dbReference type="ChEBI" id="CHEBI:46858"/>
        <dbReference type="ChEBI" id="CHEBI:61978"/>
        <dbReference type="EC" id="3.1.3.48"/>
    </reaction>
</comment>
<dbReference type="Gene3D" id="3.40.50.12350">
    <property type="match status" value="1"/>
</dbReference>
<evidence type="ECO:0000256" key="13">
    <source>
        <dbReference type="PIRSR" id="PIRSR628472-1"/>
    </source>
</evidence>
<feature type="binding site" evidence="14">
    <location>
        <position position="400"/>
    </location>
    <ligand>
        <name>Mg(2+)</name>
        <dbReference type="ChEBI" id="CHEBI:18420"/>
    </ligand>
</feature>
<evidence type="ECO:0000256" key="6">
    <source>
        <dbReference type="ARBA" id="ARBA00022842"/>
    </source>
</evidence>
<dbReference type="InterPro" id="IPR028472">
    <property type="entry name" value="EYA"/>
</dbReference>
<dbReference type="GO" id="GO:0030154">
    <property type="term" value="P:cell differentiation"/>
    <property type="evidence" value="ECO:0007669"/>
    <property type="project" value="TreeGrafter"/>
</dbReference>
<dbReference type="EMBL" id="LR899579">
    <property type="protein sequence ID" value="CAD7240792.1"/>
    <property type="molecule type" value="Genomic_DNA"/>
</dbReference>
<dbReference type="GO" id="GO:2001240">
    <property type="term" value="P:negative regulation of extrinsic apoptotic signaling pathway in absence of ligand"/>
    <property type="evidence" value="ECO:0007669"/>
    <property type="project" value="TreeGrafter"/>
</dbReference>
<evidence type="ECO:0000256" key="12">
    <source>
        <dbReference type="ARBA" id="ARBA00051722"/>
    </source>
</evidence>
<dbReference type="PANTHER" id="PTHR10190:SF16">
    <property type="entry name" value="DEVELOPMENTAL PROTEIN EYES ABSENT"/>
    <property type="match status" value="1"/>
</dbReference>
<dbReference type="Proteomes" id="UP000677054">
    <property type="component" value="Unassembled WGS sequence"/>
</dbReference>
<evidence type="ECO:0000256" key="5">
    <source>
        <dbReference type="ARBA" id="ARBA00022801"/>
    </source>
</evidence>
<feature type="binding site" evidence="14">
    <location>
        <position position="402"/>
    </location>
    <ligand>
        <name>Mg(2+)</name>
        <dbReference type="ChEBI" id="CHEBI:18420"/>
    </ligand>
</feature>
<dbReference type="CDD" id="cd02601">
    <property type="entry name" value="HAD_Eya"/>
    <property type="match status" value="1"/>
</dbReference>
<feature type="active site" description="Nucleophile" evidence="13">
    <location>
        <position position="400"/>
    </location>
</feature>
<comment type="subcellular location">
    <subcellularLocation>
        <location evidence="1">Nucleus</location>
    </subcellularLocation>
</comment>
<keyword evidence="3" id="KW-0217">Developmental protein</keyword>
<organism evidence="17">
    <name type="scientific">Darwinula stevensoni</name>
    <dbReference type="NCBI Taxonomy" id="69355"/>
    <lineage>
        <taxon>Eukaryota</taxon>
        <taxon>Metazoa</taxon>
        <taxon>Ecdysozoa</taxon>
        <taxon>Arthropoda</taxon>
        <taxon>Crustacea</taxon>
        <taxon>Oligostraca</taxon>
        <taxon>Ostracoda</taxon>
        <taxon>Podocopa</taxon>
        <taxon>Podocopida</taxon>
        <taxon>Darwinulocopina</taxon>
        <taxon>Darwinuloidea</taxon>
        <taxon>Darwinulidae</taxon>
        <taxon>Darwinula</taxon>
    </lineage>
</organism>
<sequence>MSIISIQAKRFRLDQGGREEQQPEVLPADIQHPLDDRPILCPTIATTNPTPACCEEQQPASGSKSVVLEEEIPEEISGSKEDSLCDSGSGSGSVGAGGGGGGEAIGDLGCTSTSFSLANHWSQMTTAVPSVAVPTVKFAGKSSPVEQETPQSDSPFSTSDSLSPYYPSMQAYNGQSPNNPYMQASTLYNGQAAQTYGVLPQHYGLASEYILGARGSGKGFSSGSAAAASYLSAYGGSLSSQTTQAHYPAYPGTYAHPPSQSYSSGQQGVDYSGTYAGTYPTQTTGYPYGYGSGHSTAGNSSYMVASSAPPTTSGNASIPTVNSSSPLNPLASSYPLANLAEHPLAYQVLESDPSSPLKTEPTNGVRRSSTTSSSSRKRGRRNTNPSPDPESNLERVFIWDLDETIIIFHTLLTGSYAATYGKEPNGSVNLGCRMENLIWKLADTHLFFNDLEDCDQVHIDDLATDDNNHQDLSAYDFSRDGFQALSATGSLPPLPTGPVRGDMNWQRKLAFRYRRIKEIYNSYRNNVGGLLGPTKREEWLQLRAEIEQHTDNWLTRALKCLAIIHSRSNCVNVLVTSAQLVPSLAKVLLYGLGGFFHIENIYSSAKVGKETCFERLVNRFGRKCTYVVLGDGSDEETAAQHMNFPFWRIDSPRDLEALYNVLQMGYL</sequence>
<dbReference type="GO" id="GO:0004725">
    <property type="term" value="F:protein tyrosine phosphatase activity"/>
    <property type="evidence" value="ECO:0007669"/>
    <property type="project" value="UniProtKB-EC"/>
</dbReference>
<evidence type="ECO:0000313" key="18">
    <source>
        <dbReference type="Proteomes" id="UP000677054"/>
    </source>
</evidence>
<dbReference type="InterPro" id="IPR006545">
    <property type="entry name" value="EYA_dom"/>
</dbReference>
<dbReference type="SFLD" id="SFLDG01129">
    <property type="entry name" value="C1.5:_HAD__Beta-PGM__Phosphata"/>
    <property type="match status" value="1"/>
</dbReference>
<dbReference type="EMBL" id="CAJPEV010000062">
    <property type="protein sequence ID" value="CAG0879881.1"/>
    <property type="molecule type" value="Genomic_DNA"/>
</dbReference>
<reference evidence="17" key="1">
    <citation type="submission" date="2020-11" db="EMBL/GenBank/DDBJ databases">
        <authorList>
            <person name="Tran Van P."/>
        </authorList>
    </citation>
    <scope>NUCLEOTIDE SEQUENCE</scope>
</reference>
<evidence type="ECO:0000256" key="16">
    <source>
        <dbReference type="SAM" id="MobiDB-lite"/>
    </source>
</evidence>
<comment type="similarity">
    <text evidence="2 15">Belongs to the HAD-like hydrolase superfamily. EYA family.</text>
</comment>